<protein>
    <submittedName>
        <fullName evidence="1">Uncharacterized protein</fullName>
    </submittedName>
</protein>
<dbReference type="AlphaFoldDB" id="A0A450Y522"/>
<evidence type="ECO:0000313" key="2">
    <source>
        <dbReference type="EMBL" id="VFK39572.1"/>
    </source>
</evidence>
<dbReference type="EMBL" id="CAADFR010000003">
    <property type="protein sequence ID" value="VFK36619.1"/>
    <property type="molecule type" value="Genomic_DNA"/>
</dbReference>
<organism evidence="1">
    <name type="scientific">Candidatus Kentrum sp. SD</name>
    <dbReference type="NCBI Taxonomy" id="2126332"/>
    <lineage>
        <taxon>Bacteria</taxon>
        <taxon>Pseudomonadati</taxon>
        <taxon>Pseudomonadota</taxon>
        <taxon>Gammaproteobacteria</taxon>
        <taxon>Candidatus Kentrum</taxon>
    </lineage>
</organism>
<accession>A0A450Y522</accession>
<evidence type="ECO:0000313" key="1">
    <source>
        <dbReference type="EMBL" id="VFK36619.1"/>
    </source>
</evidence>
<reference evidence="1" key="1">
    <citation type="submission" date="2019-02" db="EMBL/GenBank/DDBJ databases">
        <authorList>
            <person name="Gruber-Vodicka R. H."/>
            <person name="Seah K. B. B."/>
        </authorList>
    </citation>
    <scope>NUCLEOTIDE SEQUENCE</scope>
    <source>
        <strain evidence="3">BECK_S127</strain>
        <strain evidence="2">BECK_S1320</strain>
        <strain evidence="1">BECK_S1321</strain>
    </source>
</reference>
<proteinExistence type="predicted"/>
<name>A0A450Y522_9GAMM</name>
<gene>
    <name evidence="3" type="ORF">BECKSD772D_GA0070982_10459</name>
    <name evidence="2" type="ORF">BECKSD772E_GA0070983_100322</name>
    <name evidence="1" type="ORF">BECKSD772F_GA0070984_100352</name>
</gene>
<evidence type="ECO:0000313" key="3">
    <source>
        <dbReference type="EMBL" id="VFK79326.1"/>
    </source>
</evidence>
<dbReference type="EMBL" id="CAADHB010000045">
    <property type="protein sequence ID" value="VFK79326.1"/>
    <property type="molecule type" value="Genomic_DNA"/>
</dbReference>
<dbReference type="EMBL" id="CAADFU010000003">
    <property type="protein sequence ID" value="VFK39572.1"/>
    <property type="molecule type" value="Genomic_DNA"/>
</dbReference>
<sequence length="143" mass="16090">MEDVAFQRRRGTGARESNIQGNNVRVIIEDQRQRDRRPASIGRVFSRATDVMLSLGRSRLVLRAESDRGWALAFAPDFSGIFVFSDTFNEGDKNTIFTTAYAITAISGTLAHSSLFVHRLAPRFYPFRDNGNRGDKNLKPVLP</sequence>